<accession>A0A8H6J1G0</accession>
<name>A0A8H6J1G0_9PEZI</name>
<evidence type="ECO:0000256" key="1">
    <source>
        <dbReference type="SAM" id="MobiDB-lite"/>
    </source>
</evidence>
<organism evidence="2 3">
    <name type="scientific">Colletotrichum sojae</name>
    <dbReference type="NCBI Taxonomy" id="2175907"/>
    <lineage>
        <taxon>Eukaryota</taxon>
        <taxon>Fungi</taxon>
        <taxon>Dikarya</taxon>
        <taxon>Ascomycota</taxon>
        <taxon>Pezizomycotina</taxon>
        <taxon>Sordariomycetes</taxon>
        <taxon>Hypocreomycetidae</taxon>
        <taxon>Glomerellales</taxon>
        <taxon>Glomerellaceae</taxon>
        <taxon>Colletotrichum</taxon>
        <taxon>Colletotrichum orchidearum species complex</taxon>
    </lineage>
</organism>
<dbReference type="AlphaFoldDB" id="A0A8H6J1G0"/>
<evidence type="ECO:0000313" key="3">
    <source>
        <dbReference type="Proteomes" id="UP000652219"/>
    </source>
</evidence>
<gene>
    <name evidence="2" type="ORF">CSOJ01_10117</name>
</gene>
<feature type="region of interest" description="Disordered" evidence="1">
    <location>
        <begin position="1"/>
        <end position="47"/>
    </location>
</feature>
<reference evidence="2 3" key="1">
    <citation type="journal article" date="2020" name="Phytopathology">
        <title>Genome Sequence Resources of Colletotrichum truncatum, C. plurivorum, C. musicola, and C. sojae: Four Species Pathogenic to Soybean (Glycine max).</title>
        <authorList>
            <person name="Rogerio F."/>
            <person name="Boufleur T.R."/>
            <person name="Ciampi-Guillardi M."/>
            <person name="Sukno S.A."/>
            <person name="Thon M.R."/>
            <person name="Massola Junior N.S."/>
            <person name="Baroncelli R."/>
        </authorList>
    </citation>
    <scope>NUCLEOTIDE SEQUENCE [LARGE SCALE GENOMIC DNA]</scope>
    <source>
        <strain evidence="2 3">LFN0009</strain>
    </source>
</reference>
<dbReference type="EMBL" id="WIGN01000205">
    <property type="protein sequence ID" value="KAF6804583.1"/>
    <property type="molecule type" value="Genomic_DNA"/>
</dbReference>
<evidence type="ECO:0000313" key="2">
    <source>
        <dbReference type="EMBL" id="KAF6804583.1"/>
    </source>
</evidence>
<protein>
    <submittedName>
        <fullName evidence="2">Uncharacterized protein</fullName>
    </submittedName>
</protein>
<keyword evidence="3" id="KW-1185">Reference proteome</keyword>
<feature type="compositionally biased region" description="Polar residues" evidence="1">
    <location>
        <begin position="14"/>
        <end position="42"/>
    </location>
</feature>
<dbReference type="Proteomes" id="UP000652219">
    <property type="component" value="Unassembled WGS sequence"/>
</dbReference>
<sequence length="72" mass="7714">MADRVDHASKAMESRSTPATTGVPSATQPASQQPMPENNNQQDRPRLRGGCIDKNGFCCGVWPADGCYCAVM</sequence>
<proteinExistence type="predicted"/>
<comment type="caution">
    <text evidence="2">The sequence shown here is derived from an EMBL/GenBank/DDBJ whole genome shotgun (WGS) entry which is preliminary data.</text>
</comment>
<feature type="compositionally biased region" description="Basic and acidic residues" evidence="1">
    <location>
        <begin position="1"/>
        <end position="13"/>
    </location>
</feature>